<comment type="caution">
    <text evidence="5">The sequence shown here is derived from an EMBL/GenBank/DDBJ whole genome shotgun (WGS) entry which is preliminary data.</text>
</comment>
<dbReference type="SUPFAM" id="SSF46894">
    <property type="entry name" value="C-terminal effector domain of the bipartite response regulators"/>
    <property type="match status" value="1"/>
</dbReference>
<accession>A0A318NK51</accession>
<evidence type="ECO:0000313" key="6">
    <source>
        <dbReference type="Proteomes" id="UP000248333"/>
    </source>
</evidence>
<gene>
    <name evidence="5" type="ORF">C7C45_31910</name>
</gene>
<protein>
    <submittedName>
        <fullName evidence="5">LuxR family transcriptional regulator</fullName>
    </submittedName>
</protein>
<keyword evidence="6" id="KW-1185">Reference proteome</keyword>
<dbReference type="CDD" id="cd06170">
    <property type="entry name" value="LuxR_C_like"/>
    <property type="match status" value="1"/>
</dbReference>
<keyword evidence="1" id="KW-0805">Transcription regulation</keyword>
<evidence type="ECO:0000259" key="4">
    <source>
        <dbReference type="PROSITE" id="PS50043"/>
    </source>
</evidence>
<evidence type="ECO:0000256" key="1">
    <source>
        <dbReference type="ARBA" id="ARBA00023015"/>
    </source>
</evidence>
<dbReference type="Gene3D" id="1.10.10.10">
    <property type="entry name" value="Winged helix-like DNA-binding domain superfamily/Winged helix DNA-binding domain"/>
    <property type="match status" value="1"/>
</dbReference>
<reference evidence="5 6" key="1">
    <citation type="submission" date="2018-03" db="EMBL/GenBank/DDBJ databases">
        <title>Bioinformatic expansion and discovery of thiopeptide antibiotics.</title>
        <authorList>
            <person name="Schwalen C.J."/>
            <person name="Hudson G.A."/>
            <person name="Mitchell D.A."/>
        </authorList>
    </citation>
    <scope>NUCLEOTIDE SEQUENCE [LARGE SCALE GENOMIC DNA]</scope>
    <source>
        <strain evidence="5 6">NRRL 8041</strain>
    </source>
</reference>
<dbReference type="GO" id="GO:0006355">
    <property type="term" value="P:regulation of DNA-templated transcription"/>
    <property type="evidence" value="ECO:0007669"/>
    <property type="project" value="InterPro"/>
</dbReference>
<dbReference type="OrthoDB" id="3178131at2"/>
<dbReference type="Pfam" id="PF00196">
    <property type="entry name" value="GerE"/>
    <property type="match status" value="1"/>
</dbReference>
<dbReference type="PROSITE" id="PS50043">
    <property type="entry name" value="HTH_LUXR_2"/>
    <property type="match status" value="1"/>
</dbReference>
<name>A0A318NK51_9ACTN</name>
<dbReference type="PANTHER" id="PTHR44688">
    <property type="entry name" value="DNA-BINDING TRANSCRIPTIONAL ACTIVATOR DEVR_DOSR"/>
    <property type="match status" value="1"/>
</dbReference>
<dbReference type="PANTHER" id="PTHR44688:SF16">
    <property type="entry name" value="DNA-BINDING TRANSCRIPTIONAL ACTIVATOR DEVR_DOSR"/>
    <property type="match status" value="1"/>
</dbReference>
<dbReference type="InterPro" id="IPR036388">
    <property type="entry name" value="WH-like_DNA-bd_sf"/>
</dbReference>
<evidence type="ECO:0000256" key="3">
    <source>
        <dbReference type="ARBA" id="ARBA00023163"/>
    </source>
</evidence>
<evidence type="ECO:0000313" key="5">
    <source>
        <dbReference type="EMBL" id="PYC63446.1"/>
    </source>
</evidence>
<dbReference type="InterPro" id="IPR041664">
    <property type="entry name" value="AAA_16"/>
</dbReference>
<keyword evidence="3" id="KW-0804">Transcription</keyword>
<dbReference type="SMART" id="SM00421">
    <property type="entry name" value="HTH_LUXR"/>
    <property type="match status" value="1"/>
</dbReference>
<dbReference type="InterPro" id="IPR016032">
    <property type="entry name" value="Sig_transdc_resp-reg_C-effctor"/>
</dbReference>
<dbReference type="GO" id="GO:0003677">
    <property type="term" value="F:DNA binding"/>
    <property type="evidence" value="ECO:0007669"/>
    <property type="project" value="UniProtKB-KW"/>
</dbReference>
<dbReference type="PROSITE" id="PS00622">
    <property type="entry name" value="HTH_LUXR_1"/>
    <property type="match status" value="1"/>
</dbReference>
<proteinExistence type="predicted"/>
<keyword evidence="2" id="KW-0238">DNA-binding</keyword>
<dbReference type="Gene3D" id="3.40.50.300">
    <property type="entry name" value="P-loop containing nucleotide triphosphate hydrolases"/>
    <property type="match status" value="1"/>
</dbReference>
<dbReference type="InterPro" id="IPR000792">
    <property type="entry name" value="Tscrpt_reg_LuxR_C"/>
</dbReference>
<feature type="domain" description="HTH luxR-type" evidence="4">
    <location>
        <begin position="825"/>
        <end position="888"/>
    </location>
</feature>
<dbReference type="PRINTS" id="PR00038">
    <property type="entry name" value="HTHLUXR"/>
</dbReference>
<dbReference type="InterPro" id="IPR027417">
    <property type="entry name" value="P-loop_NTPase"/>
</dbReference>
<dbReference type="EMBL" id="PYBV01000062">
    <property type="protein sequence ID" value="PYC63446.1"/>
    <property type="molecule type" value="Genomic_DNA"/>
</dbReference>
<dbReference type="Pfam" id="PF13191">
    <property type="entry name" value="AAA_16"/>
    <property type="match status" value="1"/>
</dbReference>
<organism evidence="5 6">
    <name type="scientific">Micromonospora arborensis</name>
    <dbReference type="NCBI Taxonomy" id="2116518"/>
    <lineage>
        <taxon>Bacteria</taxon>
        <taxon>Bacillati</taxon>
        <taxon>Actinomycetota</taxon>
        <taxon>Actinomycetes</taxon>
        <taxon>Micromonosporales</taxon>
        <taxon>Micromonosporaceae</taxon>
        <taxon>Micromonospora</taxon>
    </lineage>
</organism>
<dbReference type="AlphaFoldDB" id="A0A318NK51"/>
<dbReference type="RefSeq" id="WP_110568472.1">
    <property type="nucleotide sequence ID" value="NZ_PYBV01000062.1"/>
</dbReference>
<sequence>MPVLVERDHELNTLMEMLDEAAGGTGRVALISGGLATGKTELVQAFAERITDRDVLLMTGGGAPAERDLPMGVLWQLLRSSEDPDLLARAVALMPADPTGPGVPPAVHGLTASLLEAAADRTVVLVVDDLHHVDVPTLQVLLRLRRQMRHAAVLMVLTEEDRRGAARTLLQAEVGRQPHRRLSVGTLTAAATAHLVERCLGTYAAALGPAVHRMTGGNPLLVHALVADQRRAGRTAGAEPVPGAAFRQEVGDVLHRAGPEVAATAAAAAVLGMHAAPEPIGELLDRNTRAVTLALDVLRDAGLLNANRLLHPHLEATVLEGLPQDDLVRMHECAAGLLYRDGADVLAVARHLIAADVAPVPWGGEVLRRAADLAGPDDHRLSVRCLELVLRSGPDDEVAVRAALMRLAWRANPSAGTPHLPALRTALAAGRLGWRDVVPVVRHLLWQGDLAAAADVLRAARTASGPADPHVLAELRFSMEWPYGPAHDRLPADVRSWLTAPDASGSPLARFASLARGGGSAVVDSAEHILQSCLGDVLPEVGTMALLSLEWSDRPERAQFWSVVLAEEAARRGAVTWSALLGCVRAELAWRRGDLAGAEGAASAALDLLPSQSWGVLAGWPLATMVLARTAMGRFTEAAETLQRPVPEATATTVFGARLRHAAGCLNLATGRPLAAVDELERCGALLKQLDLDLPAMVPWRSDLGRAYLAAGSRLRARELAADQADRAETRTRALSLRVMAAAGDVRNRAALLSEAVALLEQCGDRLEQAYALADLSQVRREIGDLGEARLLQRRSRQELKACQAASPPRGGEAVVPDPVPAVETVVDATTLSEAERNVAGLAALGYTNRQIGRTLFITVSTVEQHLTRVYRKLRVTRRTDLPAKLPA</sequence>
<dbReference type="SUPFAM" id="SSF52540">
    <property type="entry name" value="P-loop containing nucleoside triphosphate hydrolases"/>
    <property type="match status" value="1"/>
</dbReference>
<evidence type="ECO:0000256" key="2">
    <source>
        <dbReference type="ARBA" id="ARBA00023125"/>
    </source>
</evidence>
<dbReference type="Proteomes" id="UP000248333">
    <property type="component" value="Unassembled WGS sequence"/>
</dbReference>